<evidence type="ECO:0000256" key="1">
    <source>
        <dbReference type="SAM" id="Phobius"/>
    </source>
</evidence>
<evidence type="ECO:0000313" key="2">
    <source>
        <dbReference type="EMBL" id="EKN66501.1"/>
    </source>
</evidence>
<comment type="caution">
    <text evidence="2">The sequence shown here is derived from an EMBL/GenBank/DDBJ whole genome shotgun (WGS) entry which is preliminary data.</text>
</comment>
<dbReference type="AlphaFoldDB" id="K6E050"/>
<gene>
    <name evidence="2" type="ORF">BABA_15367</name>
</gene>
<feature type="transmembrane region" description="Helical" evidence="1">
    <location>
        <begin position="6"/>
        <end position="28"/>
    </location>
</feature>
<dbReference type="RefSeq" id="WP_007086069.1">
    <property type="nucleotide sequence ID" value="NZ_AJLS01000115.1"/>
</dbReference>
<name>K6E050_9BACI</name>
<accession>K6E050</accession>
<dbReference type="Proteomes" id="UP000006316">
    <property type="component" value="Unassembled WGS sequence"/>
</dbReference>
<reference evidence="2 3" key="1">
    <citation type="journal article" date="2012" name="Front. Microbiol.">
        <title>Redundancy and modularity in membrane-associated dissimilatory nitrate reduction in Bacillus.</title>
        <authorList>
            <person name="Heylen K."/>
            <person name="Keltjens J."/>
        </authorList>
    </citation>
    <scope>NUCLEOTIDE SEQUENCE [LARGE SCALE GENOMIC DNA]</scope>
    <source>
        <strain evidence="3">LMG 21833T</strain>
    </source>
</reference>
<proteinExistence type="predicted"/>
<dbReference type="InterPro" id="IPR025032">
    <property type="entry name" value="DUF3949"/>
</dbReference>
<dbReference type="PATRIC" id="fig|1117379.3.peg.3179"/>
<evidence type="ECO:0008006" key="4">
    <source>
        <dbReference type="Google" id="ProtNLM"/>
    </source>
</evidence>
<keyword evidence="1" id="KW-0812">Transmembrane</keyword>
<dbReference type="OrthoDB" id="2640510at2"/>
<organism evidence="2 3">
    <name type="scientific">Neobacillus bataviensis LMG 21833</name>
    <dbReference type="NCBI Taxonomy" id="1117379"/>
    <lineage>
        <taxon>Bacteria</taxon>
        <taxon>Bacillati</taxon>
        <taxon>Bacillota</taxon>
        <taxon>Bacilli</taxon>
        <taxon>Bacillales</taxon>
        <taxon>Bacillaceae</taxon>
        <taxon>Neobacillus</taxon>
    </lineage>
</organism>
<keyword evidence="1" id="KW-0472">Membrane</keyword>
<sequence length="86" mass="9875">MGLSVTLWALGGYILLSLILLPFQYSYIKELKKMDKKRRAQGISQDEMYDNMSFEEQQLSFNAQGNVLFIGANLFATLLYTLKSKK</sequence>
<keyword evidence="3" id="KW-1185">Reference proteome</keyword>
<dbReference type="EMBL" id="AJLS01000115">
    <property type="protein sequence ID" value="EKN66501.1"/>
    <property type="molecule type" value="Genomic_DNA"/>
</dbReference>
<protein>
    <recommendedName>
        <fullName evidence="4">DUF3949 domain-containing protein</fullName>
    </recommendedName>
</protein>
<dbReference type="eggNOG" id="ENOG503386Q">
    <property type="taxonomic scope" value="Bacteria"/>
</dbReference>
<evidence type="ECO:0000313" key="3">
    <source>
        <dbReference type="Proteomes" id="UP000006316"/>
    </source>
</evidence>
<keyword evidence="1" id="KW-1133">Transmembrane helix</keyword>
<dbReference type="Pfam" id="PF13133">
    <property type="entry name" value="DUF3949"/>
    <property type="match status" value="1"/>
</dbReference>